<dbReference type="GO" id="GO:0004190">
    <property type="term" value="F:aspartic-type endopeptidase activity"/>
    <property type="evidence" value="ECO:0007669"/>
    <property type="project" value="UniProtKB-KW"/>
</dbReference>
<evidence type="ECO:0000256" key="9">
    <source>
        <dbReference type="ARBA" id="ARBA00023125"/>
    </source>
</evidence>
<dbReference type="Pfam" id="PF17919">
    <property type="entry name" value="RT_RNaseH_2"/>
    <property type="match status" value="1"/>
</dbReference>
<organism evidence="14 15">
    <name type="scientific">Pisolithus tinctorius Marx 270</name>
    <dbReference type="NCBI Taxonomy" id="870435"/>
    <lineage>
        <taxon>Eukaryota</taxon>
        <taxon>Fungi</taxon>
        <taxon>Dikarya</taxon>
        <taxon>Basidiomycota</taxon>
        <taxon>Agaricomycotina</taxon>
        <taxon>Agaricomycetes</taxon>
        <taxon>Agaricomycetidae</taxon>
        <taxon>Boletales</taxon>
        <taxon>Sclerodermatineae</taxon>
        <taxon>Pisolithaceae</taxon>
        <taxon>Pisolithus</taxon>
    </lineage>
</organism>
<keyword evidence="6" id="KW-0229">DNA integration</keyword>
<dbReference type="HOGENOM" id="CLU_000384_38_1_1"/>
<evidence type="ECO:0000256" key="11">
    <source>
        <dbReference type="ARBA" id="ARBA00023268"/>
    </source>
</evidence>
<evidence type="ECO:0000256" key="5">
    <source>
        <dbReference type="ARBA" id="ARBA00022842"/>
    </source>
</evidence>
<dbReference type="Gene3D" id="3.30.420.10">
    <property type="entry name" value="Ribonuclease H-like superfamily/Ribonuclease H"/>
    <property type="match status" value="1"/>
</dbReference>
<dbReference type="Gene3D" id="1.10.340.70">
    <property type="match status" value="1"/>
</dbReference>
<dbReference type="GO" id="GO:0006338">
    <property type="term" value="P:chromatin remodeling"/>
    <property type="evidence" value="ECO:0007669"/>
    <property type="project" value="UniProtKB-ARBA"/>
</dbReference>
<dbReference type="PANTHER" id="PTHR37984">
    <property type="entry name" value="PROTEIN CBG26694"/>
    <property type="match status" value="1"/>
</dbReference>
<keyword evidence="11" id="KW-0511">Multifunctional enzyme</keyword>
<evidence type="ECO:0000313" key="14">
    <source>
        <dbReference type="EMBL" id="KIN99019.1"/>
    </source>
</evidence>
<evidence type="ECO:0000256" key="7">
    <source>
        <dbReference type="ARBA" id="ARBA00022918"/>
    </source>
</evidence>
<feature type="domain" description="Chromo" evidence="12">
    <location>
        <begin position="641"/>
        <end position="690"/>
    </location>
</feature>
<dbReference type="InterPro" id="IPR043502">
    <property type="entry name" value="DNA/RNA_pol_sf"/>
</dbReference>
<feature type="domain" description="Reverse transcriptase" evidence="13">
    <location>
        <begin position="1"/>
        <end position="68"/>
    </location>
</feature>
<dbReference type="AlphaFoldDB" id="A0A0C3ND33"/>
<evidence type="ECO:0000256" key="10">
    <source>
        <dbReference type="ARBA" id="ARBA00023172"/>
    </source>
</evidence>
<dbReference type="SMART" id="SM00298">
    <property type="entry name" value="CHROMO"/>
    <property type="match status" value="1"/>
</dbReference>
<keyword evidence="7" id="KW-0695">RNA-directed DNA polymerase</keyword>
<dbReference type="STRING" id="870435.A0A0C3ND33"/>
<dbReference type="InterPro" id="IPR000477">
    <property type="entry name" value="RT_dom"/>
</dbReference>
<dbReference type="PROSITE" id="PS50013">
    <property type="entry name" value="CHROMO_2"/>
    <property type="match status" value="1"/>
</dbReference>
<evidence type="ECO:0000256" key="1">
    <source>
        <dbReference type="ARBA" id="ARBA00022670"/>
    </source>
</evidence>
<dbReference type="Pfam" id="PF00078">
    <property type="entry name" value="RVT_1"/>
    <property type="match status" value="1"/>
</dbReference>
<dbReference type="GO" id="GO:0003964">
    <property type="term" value="F:RNA-directed DNA polymerase activity"/>
    <property type="evidence" value="ECO:0007669"/>
    <property type="project" value="UniProtKB-KW"/>
</dbReference>
<dbReference type="InterPro" id="IPR012337">
    <property type="entry name" value="RNaseH-like_sf"/>
</dbReference>
<dbReference type="Pfam" id="PF00385">
    <property type="entry name" value="Chromo"/>
    <property type="match status" value="1"/>
</dbReference>
<keyword evidence="1" id="KW-0645">Protease</keyword>
<dbReference type="GO" id="GO:0006508">
    <property type="term" value="P:proteolysis"/>
    <property type="evidence" value="ECO:0007669"/>
    <property type="project" value="UniProtKB-KW"/>
</dbReference>
<reference evidence="15" key="2">
    <citation type="submission" date="2015-01" db="EMBL/GenBank/DDBJ databases">
        <title>Evolutionary Origins and Diversification of the Mycorrhizal Mutualists.</title>
        <authorList>
            <consortium name="DOE Joint Genome Institute"/>
            <consortium name="Mycorrhizal Genomics Consortium"/>
            <person name="Kohler A."/>
            <person name="Kuo A."/>
            <person name="Nagy L.G."/>
            <person name="Floudas D."/>
            <person name="Copeland A."/>
            <person name="Barry K.W."/>
            <person name="Cichocki N."/>
            <person name="Veneault-Fourrey C."/>
            <person name="LaButti K."/>
            <person name="Lindquist E.A."/>
            <person name="Lipzen A."/>
            <person name="Lundell T."/>
            <person name="Morin E."/>
            <person name="Murat C."/>
            <person name="Riley R."/>
            <person name="Ohm R."/>
            <person name="Sun H."/>
            <person name="Tunlid A."/>
            <person name="Henrissat B."/>
            <person name="Grigoriev I.V."/>
            <person name="Hibbett D.S."/>
            <person name="Martin F."/>
        </authorList>
    </citation>
    <scope>NUCLEOTIDE SEQUENCE [LARGE SCALE GENOMIC DNA]</scope>
    <source>
        <strain evidence="15">Marx 270</strain>
    </source>
</reference>
<gene>
    <name evidence="14" type="ORF">M404DRAFT_30829</name>
</gene>
<dbReference type="Gene3D" id="3.30.70.270">
    <property type="match status" value="1"/>
</dbReference>
<accession>A0A0C3ND33</accession>
<dbReference type="InterPro" id="IPR023780">
    <property type="entry name" value="Chromo_domain"/>
</dbReference>
<dbReference type="InterPro" id="IPR016197">
    <property type="entry name" value="Chromo-like_dom_sf"/>
</dbReference>
<keyword evidence="10" id="KW-0233">DNA recombination</keyword>
<keyword evidence="15" id="KW-1185">Reference proteome</keyword>
<dbReference type="Gene3D" id="2.40.50.40">
    <property type="match status" value="1"/>
</dbReference>
<dbReference type="SUPFAM" id="SSF56672">
    <property type="entry name" value="DNA/RNA polymerases"/>
    <property type="match status" value="1"/>
</dbReference>
<dbReference type="GO" id="GO:0046872">
    <property type="term" value="F:metal ion binding"/>
    <property type="evidence" value="ECO:0007669"/>
    <property type="project" value="UniProtKB-KW"/>
</dbReference>
<evidence type="ECO:0000313" key="15">
    <source>
        <dbReference type="Proteomes" id="UP000054217"/>
    </source>
</evidence>
<dbReference type="InParanoid" id="A0A0C3ND33"/>
<dbReference type="InterPro" id="IPR041577">
    <property type="entry name" value="RT_RNaseH_2"/>
</dbReference>
<evidence type="ECO:0000256" key="4">
    <source>
        <dbReference type="ARBA" id="ARBA00022801"/>
    </source>
</evidence>
<evidence type="ECO:0000256" key="8">
    <source>
        <dbReference type="ARBA" id="ARBA00022932"/>
    </source>
</evidence>
<dbReference type="Proteomes" id="UP000054217">
    <property type="component" value="Unassembled WGS sequence"/>
</dbReference>
<dbReference type="CDD" id="cd09274">
    <property type="entry name" value="RNase_HI_RT_Ty3"/>
    <property type="match status" value="1"/>
</dbReference>
<name>A0A0C3ND33_PISTI</name>
<keyword evidence="5" id="KW-0460">Magnesium</keyword>
<dbReference type="GO" id="GO:0003887">
    <property type="term" value="F:DNA-directed DNA polymerase activity"/>
    <property type="evidence" value="ECO:0007669"/>
    <property type="project" value="UniProtKB-KW"/>
</dbReference>
<keyword evidence="8" id="KW-0239">DNA-directed DNA polymerase</keyword>
<dbReference type="InterPro" id="IPR041588">
    <property type="entry name" value="Integrase_H2C2"/>
</dbReference>
<evidence type="ECO:0000256" key="3">
    <source>
        <dbReference type="ARBA" id="ARBA00022750"/>
    </source>
</evidence>
<keyword evidence="2" id="KW-0479">Metal-binding</keyword>
<dbReference type="InterPro" id="IPR056924">
    <property type="entry name" value="SH3_Tf2-1"/>
</dbReference>
<keyword evidence="4" id="KW-0378">Hydrolase</keyword>
<dbReference type="PROSITE" id="PS50878">
    <property type="entry name" value="RT_POL"/>
    <property type="match status" value="1"/>
</dbReference>
<dbReference type="InterPro" id="IPR036397">
    <property type="entry name" value="RNaseH_sf"/>
</dbReference>
<dbReference type="GO" id="GO:0003677">
    <property type="term" value="F:DNA binding"/>
    <property type="evidence" value="ECO:0007669"/>
    <property type="project" value="UniProtKB-KW"/>
</dbReference>
<keyword evidence="8" id="KW-0808">Transferase</keyword>
<proteinExistence type="predicted"/>
<evidence type="ECO:0000259" key="13">
    <source>
        <dbReference type="PROSITE" id="PS50878"/>
    </source>
</evidence>
<dbReference type="Pfam" id="PF24626">
    <property type="entry name" value="SH3_Tf2-1"/>
    <property type="match status" value="1"/>
</dbReference>
<reference evidence="14 15" key="1">
    <citation type="submission" date="2014-04" db="EMBL/GenBank/DDBJ databases">
        <authorList>
            <consortium name="DOE Joint Genome Institute"/>
            <person name="Kuo A."/>
            <person name="Kohler A."/>
            <person name="Costa M.D."/>
            <person name="Nagy L.G."/>
            <person name="Floudas D."/>
            <person name="Copeland A."/>
            <person name="Barry K.W."/>
            <person name="Cichocki N."/>
            <person name="Veneault-Fourrey C."/>
            <person name="LaButti K."/>
            <person name="Lindquist E.A."/>
            <person name="Lipzen A."/>
            <person name="Lundell T."/>
            <person name="Morin E."/>
            <person name="Murat C."/>
            <person name="Sun H."/>
            <person name="Tunlid A."/>
            <person name="Henrissat B."/>
            <person name="Grigoriev I.V."/>
            <person name="Hibbett D.S."/>
            <person name="Martin F."/>
            <person name="Nordberg H.P."/>
            <person name="Cantor M.N."/>
            <person name="Hua S.X."/>
        </authorList>
    </citation>
    <scope>NUCLEOTIDE SEQUENCE [LARGE SCALE GENOMIC DNA]</scope>
    <source>
        <strain evidence="14 15">Marx 270</strain>
    </source>
</reference>
<evidence type="ECO:0008006" key="16">
    <source>
        <dbReference type="Google" id="ProtNLM"/>
    </source>
</evidence>
<protein>
    <recommendedName>
        <fullName evidence="16">Chromo domain-containing protein</fullName>
    </recommendedName>
</protein>
<dbReference type="SUPFAM" id="SSF54160">
    <property type="entry name" value="Chromo domain-like"/>
    <property type="match status" value="1"/>
</dbReference>
<dbReference type="InterPro" id="IPR050951">
    <property type="entry name" value="Retrovirus_Pol_polyprotein"/>
</dbReference>
<dbReference type="InterPro" id="IPR000953">
    <property type="entry name" value="Chromo/chromo_shadow_dom"/>
</dbReference>
<keyword evidence="8" id="KW-0548">Nucleotidyltransferase</keyword>
<dbReference type="PANTHER" id="PTHR37984:SF5">
    <property type="entry name" value="PROTEIN NYNRIN-LIKE"/>
    <property type="match status" value="1"/>
</dbReference>
<dbReference type="GO" id="GO:0015074">
    <property type="term" value="P:DNA integration"/>
    <property type="evidence" value="ECO:0007669"/>
    <property type="project" value="UniProtKB-KW"/>
</dbReference>
<keyword evidence="9" id="KW-0238">DNA-binding</keyword>
<evidence type="ECO:0000256" key="2">
    <source>
        <dbReference type="ARBA" id="ARBA00022723"/>
    </source>
</evidence>
<evidence type="ECO:0000256" key="6">
    <source>
        <dbReference type="ARBA" id="ARBA00022908"/>
    </source>
</evidence>
<dbReference type="SUPFAM" id="SSF53098">
    <property type="entry name" value="Ribonuclease H-like"/>
    <property type="match status" value="1"/>
</dbReference>
<dbReference type="CDD" id="cd00024">
    <property type="entry name" value="CD_CSD"/>
    <property type="match status" value="1"/>
</dbReference>
<dbReference type="InterPro" id="IPR043128">
    <property type="entry name" value="Rev_trsase/Diguanyl_cyclase"/>
</dbReference>
<keyword evidence="3" id="KW-0064">Aspartyl protease</keyword>
<evidence type="ECO:0000259" key="12">
    <source>
        <dbReference type="PROSITE" id="PS50013"/>
    </source>
</evidence>
<dbReference type="EMBL" id="KN832009">
    <property type="protein sequence ID" value="KIN99019.1"/>
    <property type="molecule type" value="Genomic_DNA"/>
</dbReference>
<dbReference type="GO" id="GO:0006310">
    <property type="term" value="P:DNA recombination"/>
    <property type="evidence" value="ECO:0007669"/>
    <property type="project" value="UniProtKB-KW"/>
</dbReference>
<dbReference type="Pfam" id="PF17921">
    <property type="entry name" value="Integrase_H2C2"/>
    <property type="match status" value="1"/>
</dbReference>
<dbReference type="OrthoDB" id="2689839at2759"/>
<sequence>MNNIFSDMEDVLVVYIDDLMIFTRTDDEAEHDRIILEVLRRLEENDLFVKLEKCFFKQKQVEFLGMVVGTDGVKMDEGKVKAITEWPVPTKAFDALKVTFTTAPVLIFPDQDKEFQLKTNASDFATGAVLSAKCEDDLWQPVFNKEMLTIICALEMWQHYLEATPYQFEVWMDHSHLQSFMKAQDLGCHQAHWAQYLSWFNYKLVYKPGSSMAKADALSRREDHKPEKGLDNQGVTLLDPSRVATTLMVGEDEDLIIALKSASSITPQPDGFVLQEGMYVCAGKVYVLPAIRVHCMEKHHDTPVTGHLGWKKTLELVSHHYTWPGMSSSVKSYVAACHHCQMAKTSQTPPPAGKLLPNPVPNCPWTNISVDFMELPEAQGFDNVMVVVDRFSKEVVFAPTTKEVSSLQTTELFCDHFTSMFTSELCKMLGVKPKLSTAFCPQTDSQTEHLNQDLQQYLHLFINNRQVSWSSWLKVAQFSYNNKHQESTSRSPFSVTCSYTPWMGMEPFLSKAEAATDHAVDFAKVLEGTRRALEKTANQMKANTDTEQSEAPHYAVGDMVWLETSQISLSDCPSRKLTEQWIGPYKVVSLKPNAVELKLPKTLKIHPVVNVSWVKPYKGPLEGQTVTHPRPVVGHEGDEEFEVEFVVNSHLKCNRLEFLVHWKGYHDKDHTWEPETALKSTPAAICDFYC</sequence>